<protein>
    <recommendedName>
        <fullName evidence="1">MH1 domain-containing protein</fullName>
    </recommendedName>
</protein>
<accession>A0A6V7Y650</accession>
<dbReference type="GO" id="GO:0006355">
    <property type="term" value="P:regulation of DNA-templated transcription"/>
    <property type="evidence" value="ECO:0007669"/>
    <property type="project" value="InterPro"/>
</dbReference>
<evidence type="ECO:0000259" key="1">
    <source>
        <dbReference type="PROSITE" id="PS51075"/>
    </source>
</evidence>
<dbReference type="Proteomes" id="UP000580250">
    <property type="component" value="Unassembled WGS sequence"/>
</dbReference>
<dbReference type="AlphaFoldDB" id="A0A6V7Y650"/>
<dbReference type="EMBL" id="CAJEWN010003245">
    <property type="protein sequence ID" value="CAD2207016.1"/>
    <property type="molecule type" value="Genomic_DNA"/>
</dbReference>
<reference evidence="2 3" key="1">
    <citation type="submission" date="2020-08" db="EMBL/GenBank/DDBJ databases">
        <authorList>
            <person name="Koutsovoulos G."/>
            <person name="Danchin GJ E."/>
        </authorList>
    </citation>
    <scope>NUCLEOTIDE SEQUENCE [LARGE SCALE GENOMIC DNA]</scope>
</reference>
<evidence type="ECO:0000313" key="2">
    <source>
        <dbReference type="EMBL" id="CAD2207016.1"/>
    </source>
</evidence>
<sequence length="103" mass="12485">MPCDCGFFCLFTERRRHIEVLWRKRLLVTDDERRAKRRFLTLMRGFDTEDLEILRRTVESVGIDIKQCAPGLQWTLLRRGKAAQVRMKRNWNLRQFLDAQQLF</sequence>
<dbReference type="OrthoDB" id="5946219at2759"/>
<dbReference type="InterPro" id="IPR013019">
    <property type="entry name" value="MAD_homology_MH1"/>
</dbReference>
<comment type="caution">
    <text evidence="2">The sequence shown here is derived from an EMBL/GenBank/DDBJ whole genome shotgun (WGS) entry which is preliminary data.</text>
</comment>
<dbReference type="PROSITE" id="PS51075">
    <property type="entry name" value="MH1"/>
    <property type="match status" value="1"/>
</dbReference>
<proteinExistence type="predicted"/>
<gene>
    <name evidence="2" type="ORF">MENT_LOCUS60921</name>
</gene>
<evidence type="ECO:0000313" key="3">
    <source>
        <dbReference type="Proteomes" id="UP000580250"/>
    </source>
</evidence>
<feature type="domain" description="MH1" evidence="1">
    <location>
        <begin position="16"/>
        <end position="103"/>
    </location>
</feature>
<name>A0A6V7Y650_MELEN</name>
<dbReference type="GO" id="GO:0005667">
    <property type="term" value="C:transcription regulator complex"/>
    <property type="evidence" value="ECO:0007669"/>
    <property type="project" value="InterPro"/>
</dbReference>
<organism evidence="2 3">
    <name type="scientific">Meloidogyne enterolobii</name>
    <name type="common">Root-knot nematode worm</name>
    <name type="synonym">Meloidogyne mayaguensis</name>
    <dbReference type="NCBI Taxonomy" id="390850"/>
    <lineage>
        <taxon>Eukaryota</taxon>
        <taxon>Metazoa</taxon>
        <taxon>Ecdysozoa</taxon>
        <taxon>Nematoda</taxon>
        <taxon>Chromadorea</taxon>
        <taxon>Rhabditida</taxon>
        <taxon>Tylenchina</taxon>
        <taxon>Tylenchomorpha</taxon>
        <taxon>Tylenchoidea</taxon>
        <taxon>Meloidogynidae</taxon>
        <taxon>Meloidogyninae</taxon>
        <taxon>Meloidogyne</taxon>
    </lineage>
</organism>